<gene>
    <name evidence="16" type="ORF">Q604_UNBc4C00013G0020</name>
</gene>
<evidence type="ECO:0000256" key="3">
    <source>
        <dbReference type="ARBA" id="ARBA00005513"/>
    </source>
</evidence>
<keyword evidence="5" id="KW-1003">Cell membrane</keyword>
<dbReference type="EMBL" id="AZMM01018794">
    <property type="protein sequence ID" value="ETJ17196.1"/>
    <property type="molecule type" value="Genomic_DNA"/>
</dbReference>
<reference evidence="16" key="1">
    <citation type="submission" date="2013-12" db="EMBL/GenBank/DDBJ databases">
        <title>A Varibaculum cambriense genome reconstructed from a premature infant gut community with otherwise low bacterial novelty that shifts toward anaerobic metabolism during the third week of life.</title>
        <authorList>
            <person name="Brown C.T."/>
            <person name="Sharon I."/>
            <person name="Thomas B.C."/>
            <person name="Castelle C.J."/>
            <person name="Morowitz M.J."/>
            <person name="Banfield J.F."/>
        </authorList>
    </citation>
    <scope>NUCLEOTIDE SEQUENCE</scope>
</reference>
<evidence type="ECO:0000256" key="1">
    <source>
        <dbReference type="ARBA" id="ARBA00004167"/>
    </source>
</evidence>
<keyword evidence="8" id="KW-0375">Hydrogen ion transport</keyword>
<evidence type="ECO:0000256" key="12">
    <source>
        <dbReference type="ARBA" id="ARBA00023310"/>
    </source>
</evidence>
<dbReference type="Gene3D" id="6.10.250.1580">
    <property type="match status" value="1"/>
</dbReference>
<evidence type="ECO:0000256" key="8">
    <source>
        <dbReference type="ARBA" id="ARBA00022781"/>
    </source>
</evidence>
<feature type="coiled-coil region" evidence="14">
    <location>
        <begin position="64"/>
        <end position="95"/>
    </location>
</feature>
<dbReference type="CDD" id="cd06503">
    <property type="entry name" value="ATP-synt_Fo_b"/>
    <property type="match status" value="1"/>
</dbReference>
<dbReference type="PANTHER" id="PTHR33445">
    <property type="entry name" value="ATP SYNTHASE SUBUNIT B', CHLOROPLASTIC"/>
    <property type="match status" value="1"/>
</dbReference>
<evidence type="ECO:0000256" key="13">
    <source>
        <dbReference type="ARBA" id="ARBA00025198"/>
    </source>
</evidence>
<keyword evidence="6" id="KW-0138">CF(0)</keyword>
<organism evidence="16">
    <name type="scientific">human gut metagenome</name>
    <dbReference type="NCBI Taxonomy" id="408170"/>
    <lineage>
        <taxon>unclassified sequences</taxon>
        <taxon>metagenomes</taxon>
        <taxon>organismal metagenomes</taxon>
    </lineage>
</organism>
<dbReference type="GO" id="GO:0012505">
    <property type="term" value="C:endomembrane system"/>
    <property type="evidence" value="ECO:0007669"/>
    <property type="project" value="UniProtKB-SubCell"/>
</dbReference>
<dbReference type="AlphaFoldDB" id="W1WH14"/>
<keyword evidence="7 15" id="KW-0812">Transmembrane</keyword>
<dbReference type="InterPro" id="IPR005864">
    <property type="entry name" value="ATP_synth_F0_bsu_bac"/>
</dbReference>
<protein>
    <submittedName>
        <fullName evidence="16">ATP synthase subunit b</fullName>
    </submittedName>
</protein>
<sequence length="167" mass="18836">MDFKPVVTISWELLFQIINTVILFLVLKKLLFKPVLNIIEKRENMIQDDLATGAKAKNEGIALKKEYEEKVSLAKEEGKEIIKQATSRAEEKSNQIIADAQAEASSLKSKATKEIAQQKEQAIAEIRNDISDIAILAASKVLEEDIDKSKHEDLIQKFIKEVGEAEW</sequence>
<dbReference type="SUPFAM" id="SSF81573">
    <property type="entry name" value="F1F0 ATP synthase subunit B, membrane domain"/>
    <property type="match status" value="1"/>
</dbReference>
<evidence type="ECO:0000256" key="2">
    <source>
        <dbReference type="ARBA" id="ARBA00004308"/>
    </source>
</evidence>
<dbReference type="GO" id="GO:0015986">
    <property type="term" value="P:proton motive force-driven ATP synthesis"/>
    <property type="evidence" value="ECO:0007669"/>
    <property type="project" value="InterPro"/>
</dbReference>
<keyword evidence="10" id="KW-0406">Ion transport</keyword>
<evidence type="ECO:0000256" key="9">
    <source>
        <dbReference type="ARBA" id="ARBA00022989"/>
    </source>
</evidence>
<comment type="similarity">
    <text evidence="3">Belongs to the ATPase B chain family.</text>
</comment>
<dbReference type="HAMAP" id="MF_01398">
    <property type="entry name" value="ATP_synth_b_bprime"/>
    <property type="match status" value="1"/>
</dbReference>
<keyword evidence="4" id="KW-0813">Transport</keyword>
<proteinExistence type="inferred from homology"/>
<evidence type="ECO:0000256" key="10">
    <source>
        <dbReference type="ARBA" id="ARBA00023065"/>
    </source>
</evidence>
<accession>W1WH14</accession>
<evidence type="ECO:0000256" key="11">
    <source>
        <dbReference type="ARBA" id="ARBA00023136"/>
    </source>
</evidence>
<comment type="subcellular location">
    <subcellularLocation>
        <location evidence="2">Endomembrane system</location>
    </subcellularLocation>
    <subcellularLocation>
        <location evidence="1">Membrane</location>
        <topology evidence="1">Single-pass membrane protein</topology>
    </subcellularLocation>
</comment>
<name>W1WH14_9ZZZZ</name>
<comment type="caution">
    <text evidence="16">The sequence shown here is derived from an EMBL/GenBank/DDBJ whole genome shotgun (WGS) entry which is preliminary data.</text>
</comment>
<evidence type="ECO:0000256" key="15">
    <source>
        <dbReference type="SAM" id="Phobius"/>
    </source>
</evidence>
<evidence type="ECO:0000256" key="5">
    <source>
        <dbReference type="ARBA" id="ARBA00022475"/>
    </source>
</evidence>
<keyword evidence="12" id="KW-0066">ATP synthesis</keyword>
<evidence type="ECO:0000256" key="4">
    <source>
        <dbReference type="ARBA" id="ARBA00022448"/>
    </source>
</evidence>
<dbReference type="GO" id="GO:0045259">
    <property type="term" value="C:proton-transporting ATP synthase complex"/>
    <property type="evidence" value="ECO:0007669"/>
    <property type="project" value="UniProtKB-KW"/>
</dbReference>
<keyword evidence="9 15" id="KW-1133">Transmembrane helix</keyword>
<evidence type="ECO:0000256" key="7">
    <source>
        <dbReference type="ARBA" id="ARBA00022692"/>
    </source>
</evidence>
<dbReference type="InterPro" id="IPR002146">
    <property type="entry name" value="ATP_synth_b/b'su_bac/chlpt"/>
</dbReference>
<dbReference type="InterPro" id="IPR028987">
    <property type="entry name" value="ATP_synth_B-like_membr_sf"/>
</dbReference>
<feature type="transmembrane region" description="Helical" evidence="15">
    <location>
        <begin position="6"/>
        <end position="27"/>
    </location>
</feature>
<keyword evidence="14" id="KW-0175">Coiled coil</keyword>
<evidence type="ECO:0000256" key="14">
    <source>
        <dbReference type="SAM" id="Coils"/>
    </source>
</evidence>
<dbReference type="NCBIfam" id="TIGR01144">
    <property type="entry name" value="ATP_synt_b"/>
    <property type="match status" value="1"/>
</dbReference>
<dbReference type="GO" id="GO:0046961">
    <property type="term" value="F:proton-transporting ATPase activity, rotational mechanism"/>
    <property type="evidence" value="ECO:0007669"/>
    <property type="project" value="TreeGrafter"/>
</dbReference>
<evidence type="ECO:0000313" key="16">
    <source>
        <dbReference type="EMBL" id="ETJ17196.1"/>
    </source>
</evidence>
<keyword evidence="11 15" id="KW-0472">Membrane</keyword>
<dbReference type="PANTHER" id="PTHR33445:SF1">
    <property type="entry name" value="ATP SYNTHASE SUBUNIT B"/>
    <property type="match status" value="1"/>
</dbReference>
<comment type="function">
    <text evidence="13">F(1)F(0) ATP synthase produces ATP from ADP in the presence of a proton or sodium gradient. F-type ATPases consist of two structural domains, F(1) containing the extramembraneous catalytic core and F(0) containing the membrane proton channel, linked together by a central stalk and a peripheral stalk. During catalysis, ATP synthesis in the catalytic domain of F(1) is coupled via a rotary mechanism of the central stalk subunits to proton translocation.</text>
</comment>
<evidence type="ECO:0000256" key="6">
    <source>
        <dbReference type="ARBA" id="ARBA00022547"/>
    </source>
</evidence>
<dbReference type="InterPro" id="IPR050059">
    <property type="entry name" value="ATP_synthase_B_chain"/>
</dbReference>
<dbReference type="Pfam" id="PF00430">
    <property type="entry name" value="ATP-synt_B"/>
    <property type="match status" value="1"/>
</dbReference>